<feature type="region of interest" description="Disordered" evidence="2">
    <location>
        <begin position="71"/>
        <end position="118"/>
    </location>
</feature>
<keyword evidence="1" id="KW-0051">Antiviral defense</keyword>
<dbReference type="InterPro" id="IPR005537">
    <property type="entry name" value="RAMP_III_fam"/>
</dbReference>
<evidence type="ECO:0000256" key="2">
    <source>
        <dbReference type="SAM" id="MobiDB-lite"/>
    </source>
</evidence>
<name>A0A0S6UCL4_NEOTH</name>
<sequence>MQVKPMIEQGKLVIQKTKKGKYTGTVQFGNKSMPLPSFYELEDEAYNGAACEVEREKGQIQKVMVAGRELPRRDQKPGGGNVTVRDGRGRSYGSRVGNGSSHALNGAGRGGPTTDDHEVYLPRDTWQYRPDRIENFGLQLNKVAIFKKKKDDKREGSFTFYQGGKSGRGLLIDADFSSIDFTAINKRRHNVLQGLGLLVKRFSLIPRWRFVVGLGQESVYETALTLHPVYGFPYIPGSAIKGLVRNTIINEVFSGDEQLALKDEGFRLLFGWVNYKNRDGIPGNHQGLIRFFDAYPAVAPRVAADIINPHYAPYYQDNSGQKPPGDYYKPVPVFFLTVEKTEMIFYLGIKPERNETIATGELSGQDYLTTAADWLCRALCEYGIGAKTAIGYGYFNYL</sequence>
<dbReference type="Pfam" id="PF03787">
    <property type="entry name" value="RAMPs"/>
    <property type="match status" value="1"/>
</dbReference>
<dbReference type="InterPro" id="IPR010172">
    <property type="entry name" value="CRISPR-assoc_prot_TM1791"/>
</dbReference>
<dbReference type="PANTHER" id="PTHR39965:SF1">
    <property type="entry name" value="CRISPR SYSTEM CMR SUBUNIT CMR6"/>
    <property type="match status" value="1"/>
</dbReference>
<proteinExistence type="predicted"/>
<evidence type="ECO:0000259" key="3">
    <source>
        <dbReference type="Pfam" id="PF03787"/>
    </source>
</evidence>
<organism evidence="4">
    <name type="scientific">Moorella thermoacetica Y72</name>
    <dbReference type="NCBI Taxonomy" id="1325331"/>
    <lineage>
        <taxon>Bacteria</taxon>
        <taxon>Bacillati</taxon>
        <taxon>Bacillota</taxon>
        <taxon>Clostridia</taxon>
        <taxon>Neomoorellales</taxon>
        <taxon>Neomoorellaceae</taxon>
        <taxon>Neomoorella</taxon>
    </lineage>
</organism>
<reference evidence="4" key="1">
    <citation type="journal article" date="2014" name="Gene">
        <title>Genome-guided analysis of transformation efficiency and carbon dioxide assimilation by Moorella thermoacetica Y72.</title>
        <authorList>
            <person name="Tsukahara K."/>
            <person name="Kita A."/>
            <person name="Nakashimada Y."/>
            <person name="Hoshino T."/>
            <person name="Murakami K."/>
        </authorList>
    </citation>
    <scope>NUCLEOTIDE SEQUENCE [LARGE SCALE GENOMIC DNA]</scope>
    <source>
        <strain evidence="4">Y72</strain>
    </source>
</reference>
<protein>
    <recommendedName>
        <fullName evidence="3">CRISPR type III-associated protein domain-containing protein</fullName>
    </recommendedName>
</protein>
<feature type="domain" description="CRISPR type III-associated protein" evidence="3">
    <location>
        <begin position="212"/>
        <end position="395"/>
    </location>
</feature>
<dbReference type="AlphaFoldDB" id="A0A0S6UCL4"/>
<evidence type="ECO:0000313" key="4">
    <source>
        <dbReference type="EMBL" id="GAF26191.1"/>
    </source>
</evidence>
<dbReference type="NCBIfam" id="TIGR01898">
    <property type="entry name" value="cas_TM1791_cmr6"/>
    <property type="match status" value="1"/>
</dbReference>
<dbReference type="EMBL" id="DF238840">
    <property type="protein sequence ID" value="GAF26191.1"/>
    <property type="molecule type" value="Genomic_DNA"/>
</dbReference>
<evidence type="ECO:0000256" key="1">
    <source>
        <dbReference type="ARBA" id="ARBA00023118"/>
    </source>
</evidence>
<dbReference type="PANTHER" id="PTHR39965">
    <property type="entry name" value="CRISPR SYSTEM CMR SUBUNIT CMR6"/>
    <property type="match status" value="1"/>
</dbReference>
<dbReference type="Proteomes" id="UP000063718">
    <property type="component" value="Unassembled WGS sequence"/>
</dbReference>
<dbReference type="GO" id="GO:0051607">
    <property type="term" value="P:defense response to virus"/>
    <property type="evidence" value="ECO:0007669"/>
    <property type="project" value="UniProtKB-KW"/>
</dbReference>
<accession>A0A0S6UCL4</accession>
<gene>
    <name evidence="4" type="ORF">MTY_1530</name>
</gene>